<reference evidence="1 2" key="1">
    <citation type="journal article" date="2019" name="Commun. Biol.">
        <title>The bagworm genome reveals a unique fibroin gene that provides high tensile strength.</title>
        <authorList>
            <person name="Kono N."/>
            <person name="Nakamura H."/>
            <person name="Ohtoshi R."/>
            <person name="Tomita M."/>
            <person name="Numata K."/>
            <person name="Arakawa K."/>
        </authorList>
    </citation>
    <scope>NUCLEOTIDE SEQUENCE [LARGE SCALE GENOMIC DNA]</scope>
</reference>
<protein>
    <submittedName>
        <fullName evidence="1">Uncharacterized protein</fullName>
    </submittedName>
</protein>
<gene>
    <name evidence="1" type="ORF">EVAR_81466_1</name>
</gene>
<organism evidence="1 2">
    <name type="scientific">Eumeta variegata</name>
    <name type="common">Bagworm moth</name>
    <name type="synonym">Eumeta japonica</name>
    <dbReference type="NCBI Taxonomy" id="151549"/>
    <lineage>
        <taxon>Eukaryota</taxon>
        <taxon>Metazoa</taxon>
        <taxon>Ecdysozoa</taxon>
        <taxon>Arthropoda</taxon>
        <taxon>Hexapoda</taxon>
        <taxon>Insecta</taxon>
        <taxon>Pterygota</taxon>
        <taxon>Neoptera</taxon>
        <taxon>Endopterygota</taxon>
        <taxon>Lepidoptera</taxon>
        <taxon>Glossata</taxon>
        <taxon>Ditrysia</taxon>
        <taxon>Tineoidea</taxon>
        <taxon>Psychidae</taxon>
        <taxon>Oiketicinae</taxon>
        <taxon>Eumeta</taxon>
    </lineage>
</organism>
<keyword evidence="2" id="KW-1185">Reference proteome</keyword>
<proteinExistence type="predicted"/>
<dbReference type="Proteomes" id="UP000299102">
    <property type="component" value="Unassembled WGS sequence"/>
</dbReference>
<accession>A0A4C1W1U4</accession>
<dbReference type="EMBL" id="BGZK01000447">
    <property type="protein sequence ID" value="GBP44144.1"/>
    <property type="molecule type" value="Genomic_DNA"/>
</dbReference>
<evidence type="ECO:0000313" key="1">
    <source>
        <dbReference type="EMBL" id="GBP44144.1"/>
    </source>
</evidence>
<dbReference type="AlphaFoldDB" id="A0A4C1W1U4"/>
<comment type="caution">
    <text evidence="1">The sequence shown here is derived from an EMBL/GenBank/DDBJ whole genome shotgun (WGS) entry which is preliminary data.</text>
</comment>
<sequence>MLIQFGTCRTRNCSALPAEPRGIAQEKAALTCGCRPPAAAELPPSGICRNWKLHQRLRQRLRQTLWGMTT</sequence>
<evidence type="ECO:0000313" key="2">
    <source>
        <dbReference type="Proteomes" id="UP000299102"/>
    </source>
</evidence>
<name>A0A4C1W1U4_EUMVA</name>